<sequence>MPQNKPIDYEAKVFHKFLQDRKLAVVDTVPKHVWLEFQDHNRYVSCVCYDSSCYKA</sequence>
<reference evidence="1" key="1">
    <citation type="submission" date="2018-05" db="EMBL/GenBank/DDBJ databases">
        <authorList>
            <person name="Lanie J.A."/>
            <person name="Ng W.-L."/>
            <person name="Kazmierczak K.M."/>
            <person name="Andrzejewski T.M."/>
            <person name="Davidsen T.M."/>
            <person name="Wayne K.J."/>
            <person name="Tettelin H."/>
            <person name="Glass J.I."/>
            <person name="Rusch D."/>
            <person name="Podicherti R."/>
            <person name="Tsui H.-C.T."/>
            <person name="Winkler M.E."/>
        </authorList>
    </citation>
    <scope>NUCLEOTIDE SEQUENCE</scope>
</reference>
<dbReference type="AlphaFoldDB" id="A0A382WLY8"/>
<dbReference type="EMBL" id="UINC01160590">
    <property type="protein sequence ID" value="SVD59325.1"/>
    <property type="molecule type" value="Genomic_DNA"/>
</dbReference>
<organism evidence="1">
    <name type="scientific">marine metagenome</name>
    <dbReference type="NCBI Taxonomy" id="408172"/>
    <lineage>
        <taxon>unclassified sequences</taxon>
        <taxon>metagenomes</taxon>
        <taxon>ecological metagenomes</taxon>
    </lineage>
</organism>
<proteinExistence type="predicted"/>
<accession>A0A382WLY8</accession>
<protein>
    <submittedName>
        <fullName evidence="1">Uncharacterized protein</fullName>
    </submittedName>
</protein>
<evidence type="ECO:0000313" key="1">
    <source>
        <dbReference type="EMBL" id="SVD59325.1"/>
    </source>
</evidence>
<gene>
    <name evidence="1" type="ORF">METZ01_LOCUS412179</name>
</gene>
<name>A0A382WLY8_9ZZZZ</name>